<evidence type="ECO:0000256" key="5">
    <source>
        <dbReference type="ARBA" id="ARBA00022692"/>
    </source>
</evidence>
<keyword evidence="5 9" id="KW-0812">Transmembrane</keyword>
<evidence type="ECO:0000313" key="11">
    <source>
        <dbReference type="Proteomes" id="UP000008363"/>
    </source>
</evidence>
<dbReference type="eggNOG" id="COG1172">
    <property type="taxonomic scope" value="Bacteria"/>
</dbReference>
<feature type="transmembrane region" description="Helical" evidence="9">
    <location>
        <begin position="266"/>
        <end position="284"/>
    </location>
</feature>
<dbReference type="EMBL" id="BAHC01000126">
    <property type="protein sequence ID" value="GAB91300.1"/>
    <property type="molecule type" value="Genomic_DNA"/>
</dbReference>
<dbReference type="CDD" id="cd06579">
    <property type="entry name" value="TM_PBP1_transp_AraH_like"/>
    <property type="match status" value="1"/>
</dbReference>
<reference evidence="10 11" key="1">
    <citation type="submission" date="2012-08" db="EMBL/GenBank/DDBJ databases">
        <title>Whole genome shotgun sequence of Gordonia rhizosphera NBRC 16068.</title>
        <authorList>
            <person name="Takarada H."/>
            <person name="Isaki S."/>
            <person name="Hosoyama A."/>
            <person name="Tsuchikane K."/>
            <person name="Katsumata H."/>
            <person name="Baba S."/>
            <person name="Ohji S."/>
            <person name="Yamazaki S."/>
            <person name="Fujita N."/>
        </authorList>
    </citation>
    <scope>NUCLEOTIDE SEQUENCE [LARGE SCALE GENOMIC DNA]</scope>
    <source>
        <strain evidence="10 11">NBRC 16068</strain>
    </source>
</reference>
<evidence type="ECO:0000256" key="1">
    <source>
        <dbReference type="ARBA" id="ARBA00004651"/>
    </source>
</evidence>
<dbReference type="Pfam" id="PF02653">
    <property type="entry name" value="BPD_transp_2"/>
    <property type="match status" value="1"/>
</dbReference>
<dbReference type="OrthoDB" id="3468954at2"/>
<evidence type="ECO:0000256" key="4">
    <source>
        <dbReference type="ARBA" id="ARBA00022519"/>
    </source>
</evidence>
<accession>K6VWP5</accession>
<dbReference type="STRING" id="1108045.GORHZ_126_00410"/>
<comment type="caution">
    <text evidence="10">The sequence shown here is derived from an EMBL/GenBank/DDBJ whole genome shotgun (WGS) entry which is preliminary data.</text>
</comment>
<dbReference type="PANTHER" id="PTHR32196:SF21">
    <property type="entry name" value="ABC TRANSPORTER PERMEASE PROTEIN YPHD-RELATED"/>
    <property type="match status" value="1"/>
</dbReference>
<dbReference type="GO" id="GO:0005886">
    <property type="term" value="C:plasma membrane"/>
    <property type="evidence" value="ECO:0007669"/>
    <property type="project" value="UniProtKB-SubCell"/>
</dbReference>
<organism evidence="10 11">
    <name type="scientific">Gordonia rhizosphera NBRC 16068</name>
    <dbReference type="NCBI Taxonomy" id="1108045"/>
    <lineage>
        <taxon>Bacteria</taxon>
        <taxon>Bacillati</taxon>
        <taxon>Actinomycetota</taxon>
        <taxon>Actinomycetes</taxon>
        <taxon>Mycobacteriales</taxon>
        <taxon>Gordoniaceae</taxon>
        <taxon>Gordonia</taxon>
    </lineage>
</organism>
<keyword evidence="7 9" id="KW-0472">Membrane</keyword>
<comment type="subcellular location">
    <subcellularLocation>
        <location evidence="1">Cell membrane</location>
        <topology evidence="1">Multi-pass membrane protein</topology>
    </subcellularLocation>
</comment>
<dbReference type="PANTHER" id="PTHR32196">
    <property type="entry name" value="ABC TRANSPORTER PERMEASE PROTEIN YPHD-RELATED-RELATED"/>
    <property type="match status" value="1"/>
</dbReference>
<feature type="transmembrane region" description="Helical" evidence="9">
    <location>
        <begin position="146"/>
        <end position="164"/>
    </location>
</feature>
<feature type="transmembrane region" description="Helical" evidence="9">
    <location>
        <begin position="319"/>
        <end position="337"/>
    </location>
</feature>
<feature type="transmembrane region" description="Helical" evidence="9">
    <location>
        <begin position="184"/>
        <end position="206"/>
    </location>
</feature>
<keyword evidence="3" id="KW-1003">Cell membrane</keyword>
<feature type="transmembrane region" description="Helical" evidence="9">
    <location>
        <begin position="235"/>
        <end position="254"/>
    </location>
</feature>
<dbReference type="RefSeq" id="WP_006334642.1">
    <property type="nucleotide sequence ID" value="NZ_BAHC01000126.1"/>
</dbReference>
<dbReference type="InterPro" id="IPR001851">
    <property type="entry name" value="ABC_transp_permease"/>
</dbReference>
<evidence type="ECO:0000256" key="2">
    <source>
        <dbReference type="ARBA" id="ARBA00022448"/>
    </source>
</evidence>
<evidence type="ECO:0000313" key="10">
    <source>
        <dbReference type="EMBL" id="GAB91300.1"/>
    </source>
</evidence>
<feature type="region of interest" description="Disordered" evidence="8">
    <location>
        <begin position="1"/>
        <end position="25"/>
    </location>
</feature>
<feature type="transmembrane region" description="Helical" evidence="9">
    <location>
        <begin position="119"/>
        <end position="139"/>
    </location>
</feature>
<name>K6VWP5_9ACTN</name>
<dbReference type="GO" id="GO:0022857">
    <property type="term" value="F:transmembrane transporter activity"/>
    <property type="evidence" value="ECO:0007669"/>
    <property type="project" value="InterPro"/>
</dbReference>
<keyword evidence="6 9" id="KW-1133">Transmembrane helix</keyword>
<evidence type="ECO:0000256" key="9">
    <source>
        <dbReference type="SAM" id="Phobius"/>
    </source>
</evidence>
<keyword evidence="11" id="KW-1185">Reference proteome</keyword>
<protein>
    <submittedName>
        <fullName evidence="10">Putative ABC transporter permease protein</fullName>
    </submittedName>
</protein>
<dbReference type="AlphaFoldDB" id="K6VWP5"/>
<gene>
    <name evidence="10" type="ORF">GORHZ_126_00410</name>
</gene>
<feature type="transmembrane region" description="Helical" evidence="9">
    <location>
        <begin position="291"/>
        <end position="313"/>
    </location>
</feature>
<feature type="transmembrane region" description="Helical" evidence="9">
    <location>
        <begin position="35"/>
        <end position="56"/>
    </location>
</feature>
<proteinExistence type="predicted"/>
<keyword evidence="2" id="KW-0813">Transport</keyword>
<evidence type="ECO:0000256" key="3">
    <source>
        <dbReference type="ARBA" id="ARBA00022475"/>
    </source>
</evidence>
<keyword evidence="4" id="KW-0997">Cell inner membrane</keyword>
<evidence type="ECO:0000256" key="6">
    <source>
        <dbReference type="ARBA" id="ARBA00022989"/>
    </source>
</evidence>
<evidence type="ECO:0000256" key="7">
    <source>
        <dbReference type="ARBA" id="ARBA00023136"/>
    </source>
</evidence>
<dbReference type="Proteomes" id="UP000008363">
    <property type="component" value="Unassembled WGS sequence"/>
</dbReference>
<evidence type="ECO:0000256" key="8">
    <source>
        <dbReference type="SAM" id="MobiDB-lite"/>
    </source>
</evidence>
<sequence>MTKTSDVIHKPDVTDEPTTHPEGVKQVRPSRLHNLASNYGVVGFLLLMILVFAIAIPDTFPTPDNFRGILGDQSIPAILALAALLPLAAGEFDLSLGATLGFSAIVAISLSNAGLPVPVVVLATLLAGLMIGAINALLVVKLGVNAFIATLATATVLAGLNLLITNGSLLTVESDSYVKITATTVLGVQVVFAFAACTALVLWYVLEKSPYGRYLRATGMGRDAARLSGIRTNRYLASAFIVAGVMAAFAGFLFSSRSGSVPPTLGPEFLLPAYAAAFLGATTIRPGYFNVWGTIVGVLLLAVGSNGLTLLGAETWVTNVFNGVALMIAVSLSVQVARRRDRAQRT</sequence>